<keyword evidence="6 8" id="KW-0472">Membrane</keyword>
<feature type="transmembrane region" description="Helical" evidence="8">
    <location>
        <begin position="293"/>
        <end position="314"/>
    </location>
</feature>
<feature type="transmembrane region" description="Helical" evidence="8">
    <location>
        <begin position="387"/>
        <end position="406"/>
    </location>
</feature>
<evidence type="ECO:0000313" key="10">
    <source>
        <dbReference type="EMBL" id="SOC53829.1"/>
    </source>
</evidence>
<keyword evidence="11" id="KW-1185">Reference proteome</keyword>
<dbReference type="InterPro" id="IPR020846">
    <property type="entry name" value="MFS_dom"/>
</dbReference>
<feature type="transmembrane region" description="Helical" evidence="8">
    <location>
        <begin position="169"/>
        <end position="189"/>
    </location>
</feature>
<dbReference type="PANTHER" id="PTHR23517:SF3">
    <property type="entry name" value="INTEGRAL MEMBRANE TRANSPORT PROTEIN"/>
    <property type="match status" value="1"/>
</dbReference>
<reference evidence="11" key="1">
    <citation type="submission" date="2017-08" db="EMBL/GenBank/DDBJ databases">
        <authorList>
            <person name="Varghese N."/>
            <person name="Submissions S."/>
        </authorList>
    </citation>
    <scope>NUCLEOTIDE SEQUENCE [LARGE SCALE GENOMIC DNA]</scope>
    <source>
        <strain evidence="11">USBA17B2</strain>
    </source>
</reference>
<dbReference type="InterPro" id="IPR036259">
    <property type="entry name" value="MFS_trans_sf"/>
</dbReference>
<dbReference type="PROSITE" id="PS50850">
    <property type="entry name" value="MFS"/>
    <property type="match status" value="1"/>
</dbReference>
<gene>
    <name evidence="10" type="ORF">SAMN05421879_102187</name>
</gene>
<keyword evidence="5 8" id="KW-1133">Transmembrane helix</keyword>
<name>A0A285VIC9_9MICO</name>
<dbReference type="EMBL" id="OBQK01000002">
    <property type="protein sequence ID" value="SOC53829.1"/>
    <property type="molecule type" value="Genomic_DNA"/>
</dbReference>
<feature type="transmembrane region" description="Helical" evidence="8">
    <location>
        <begin position="229"/>
        <end position="251"/>
    </location>
</feature>
<dbReference type="InterPro" id="IPR011701">
    <property type="entry name" value="MFS"/>
</dbReference>
<feature type="region of interest" description="Disordered" evidence="7">
    <location>
        <begin position="195"/>
        <end position="220"/>
    </location>
</feature>
<dbReference type="Gene3D" id="1.20.1250.20">
    <property type="entry name" value="MFS general substrate transporter like domains"/>
    <property type="match status" value="2"/>
</dbReference>
<dbReference type="SUPFAM" id="SSF103473">
    <property type="entry name" value="MFS general substrate transporter"/>
    <property type="match status" value="1"/>
</dbReference>
<evidence type="ECO:0000256" key="4">
    <source>
        <dbReference type="ARBA" id="ARBA00022692"/>
    </source>
</evidence>
<evidence type="ECO:0000256" key="6">
    <source>
        <dbReference type="ARBA" id="ARBA00023136"/>
    </source>
</evidence>
<feature type="transmembrane region" description="Helical" evidence="8">
    <location>
        <begin position="257"/>
        <end position="281"/>
    </location>
</feature>
<feature type="transmembrane region" description="Helical" evidence="8">
    <location>
        <begin position="80"/>
        <end position="97"/>
    </location>
</feature>
<dbReference type="PANTHER" id="PTHR23517">
    <property type="entry name" value="RESISTANCE PROTEIN MDTM, PUTATIVE-RELATED-RELATED"/>
    <property type="match status" value="1"/>
</dbReference>
<protein>
    <submittedName>
        <fullName evidence="10">Predicted arabinose efflux permease, MFS family</fullName>
    </submittedName>
</protein>
<dbReference type="AlphaFoldDB" id="A0A285VIC9"/>
<dbReference type="Proteomes" id="UP000219688">
    <property type="component" value="Unassembled WGS sequence"/>
</dbReference>
<feature type="domain" description="Major facilitator superfamily (MFS) profile" evidence="9">
    <location>
        <begin position="12"/>
        <end position="407"/>
    </location>
</feature>
<dbReference type="RefSeq" id="WP_141401421.1">
    <property type="nucleotide sequence ID" value="NZ_OBQK01000002.1"/>
</dbReference>
<organism evidence="10 11">
    <name type="scientific">Ornithinimicrobium cerasi</name>
    <dbReference type="NCBI Taxonomy" id="2248773"/>
    <lineage>
        <taxon>Bacteria</taxon>
        <taxon>Bacillati</taxon>
        <taxon>Actinomycetota</taxon>
        <taxon>Actinomycetes</taxon>
        <taxon>Micrococcales</taxon>
        <taxon>Ornithinimicrobiaceae</taxon>
        <taxon>Ornithinimicrobium</taxon>
    </lineage>
</organism>
<feature type="transmembrane region" description="Helical" evidence="8">
    <location>
        <begin position="320"/>
        <end position="343"/>
    </location>
</feature>
<evidence type="ECO:0000256" key="3">
    <source>
        <dbReference type="ARBA" id="ARBA00022475"/>
    </source>
</evidence>
<evidence type="ECO:0000256" key="2">
    <source>
        <dbReference type="ARBA" id="ARBA00022448"/>
    </source>
</evidence>
<dbReference type="InterPro" id="IPR050171">
    <property type="entry name" value="MFS_Transporters"/>
</dbReference>
<evidence type="ECO:0000313" key="11">
    <source>
        <dbReference type="Proteomes" id="UP000219688"/>
    </source>
</evidence>
<keyword evidence="4 8" id="KW-0812">Transmembrane</keyword>
<feature type="region of interest" description="Disordered" evidence="7">
    <location>
        <begin position="415"/>
        <end position="437"/>
    </location>
</feature>
<keyword evidence="2" id="KW-0813">Transport</keyword>
<comment type="subcellular location">
    <subcellularLocation>
        <location evidence="1">Cell membrane</location>
        <topology evidence="1">Multi-pass membrane protein</topology>
    </subcellularLocation>
</comment>
<evidence type="ECO:0000256" key="5">
    <source>
        <dbReference type="ARBA" id="ARBA00022989"/>
    </source>
</evidence>
<evidence type="ECO:0000256" key="1">
    <source>
        <dbReference type="ARBA" id="ARBA00004651"/>
    </source>
</evidence>
<keyword evidence="3" id="KW-1003">Cell membrane</keyword>
<accession>A0A285VIC9</accession>
<evidence type="ECO:0000256" key="7">
    <source>
        <dbReference type="SAM" id="MobiDB-lite"/>
    </source>
</evidence>
<proteinExistence type="predicted"/>
<feature type="transmembrane region" description="Helical" evidence="8">
    <location>
        <begin position="355"/>
        <end position="381"/>
    </location>
</feature>
<evidence type="ECO:0000256" key="8">
    <source>
        <dbReference type="SAM" id="Phobius"/>
    </source>
</evidence>
<dbReference type="Pfam" id="PF07690">
    <property type="entry name" value="MFS_1"/>
    <property type="match status" value="2"/>
</dbReference>
<evidence type="ECO:0000259" key="9">
    <source>
        <dbReference type="PROSITE" id="PS50850"/>
    </source>
</evidence>
<dbReference type="GO" id="GO:0022857">
    <property type="term" value="F:transmembrane transporter activity"/>
    <property type="evidence" value="ECO:0007669"/>
    <property type="project" value="InterPro"/>
</dbReference>
<dbReference type="GO" id="GO:0005886">
    <property type="term" value="C:plasma membrane"/>
    <property type="evidence" value="ECO:0007669"/>
    <property type="project" value="UniProtKB-SubCell"/>
</dbReference>
<feature type="transmembrane region" description="Helical" evidence="8">
    <location>
        <begin position="48"/>
        <end position="68"/>
    </location>
</feature>
<sequence length="437" mass="44179">MRWSGEGSSARLMLGASALTTLGAIPPFLVGAQAVLLMRDLDFGPAGLGLAVSTFFAVAALVTILGGSRLERWGDPAGRLVAGLLVATGGLGLALLVRDWPSLVAAMAVLGAGNATCQSTSNRTVATALPPHRRGLGFGVKQSAVPAAIMLGGLAVPTTTAALGWRSTFVVTGLLGVLVALTALASALAGRRRHRRTTAARPGAGAGTVAGRGGRHTPEDRDRAPWGPLLLCGVAITFASAAANFLGAYLASWAHEVGLTIGQAGLLMAAGSGSSVLVRVVSGLRADARHGGNLSVVAAMMLSGAVCLALIGAVPQVWSVLLFGFLAFAVGWSWPGLLLYAVARVGRDAPTQASSVVQAGAFVGGALGPVGFGLLVAGLGFRGAWEAAAAALLVAGVLTLLARHGFRRDLRERPPTEPFAYGGGRRSPRFVTRTPGG</sequence>